<dbReference type="GeneID" id="62154078"/>
<accession>A0A9P5I783</accession>
<evidence type="ECO:0000256" key="1">
    <source>
        <dbReference type="SAM" id="SignalP"/>
    </source>
</evidence>
<keyword evidence="1" id="KW-0732">Signal</keyword>
<dbReference type="AlphaFoldDB" id="A0A9P5I783"/>
<keyword evidence="3" id="KW-1185">Reference proteome</keyword>
<name>A0A9P5I783_9HELO</name>
<sequence>MAFNANKHATAKWLWIAQLLLAFLERRLAKNRETRDLAVAETKMWPIIIQGRYVKELEGMKKEAVEL</sequence>
<dbReference type="Proteomes" id="UP000710849">
    <property type="component" value="Unassembled WGS sequence"/>
</dbReference>
<proteinExistence type="predicted"/>
<dbReference type="RefSeq" id="XP_038728123.1">
    <property type="nucleotide sequence ID" value="XM_038881005.1"/>
</dbReference>
<gene>
    <name evidence="2" type="ORF">EAE97_010490</name>
</gene>
<evidence type="ECO:0000313" key="2">
    <source>
        <dbReference type="EMBL" id="KAF7925409.1"/>
    </source>
</evidence>
<feature type="signal peptide" evidence="1">
    <location>
        <begin position="1"/>
        <end position="29"/>
    </location>
</feature>
<organism evidence="2 3">
    <name type="scientific">Botrytis byssoidea</name>
    <dbReference type="NCBI Taxonomy" id="139641"/>
    <lineage>
        <taxon>Eukaryota</taxon>
        <taxon>Fungi</taxon>
        <taxon>Dikarya</taxon>
        <taxon>Ascomycota</taxon>
        <taxon>Pezizomycotina</taxon>
        <taxon>Leotiomycetes</taxon>
        <taxon>Helotiales</taxon>
        <taxon>Sclerotiniaceae</taxon>
        <taxon>Botrytis</taxon>
    </lineage>
</organism>
<protein>
    <submittedName>
        <fullName evidence="2">Uncharacterized protein</fullName>
    </submittedName>
</protein>
<reference evidence="2 3" key="1">
    <citation type="journal article" date="2020" name="Genome Biol. Evol.">
        <title>Comparative genomics of Sclerotiniaceae.</title>
        <authorList>
            <person name="Valero Jimenez C.A."/>
            <person name="Steentjes M."/>
            <person name="Scholten O.E."/>
            <person name="Van Kan J.A.L."/>
        </authorList>
    </citation>
    <scope>NUCLEOTIDE SEQUENCE [LARGE SCALE GENOMIC DNA]</scope>
    <source>
        <strain evidence="2 3">MUCL 94</strain>
    </source>
</reference>
<evidence type="ECO:0000313" key="3">
    <source>
        <dbReference type="Proteomes" id="UP000710849"/>
    </source>
</evidence>
<comment type="caution">
    <text evidence="2">The sequence shown here is derived from an EMBL/GenBank/DDBJ whole genome shotgun (WGS) entry which is preliminary data.</text>
</comment>
<dbReference type="EMBL" id="RCSW01000028">
    <property type="protein sequence ID" value="KAF7925409.1"/>
    <property type="molecule type" value="Genomic_DNA"/>
</dbReference>
<feature type="chain" id="PRO_5040493259" evidence="1">
    <location>
        <begin position="30"/>
        <end position="67"/>
    </location>
</feature>